<dbReference type="AlphaFoldDB" id="A0A1K1RY54"/>
<reference evidence="1 2" key="1">
    <citation type="submission" date="2016-11" db="EMBL/GenBank/DDBJ databases">
        <authorList>
            <person name="Jaros S."/>
            <person name="Januszkiewicz K."/>
            <person name="Wedrychowicz H."/>
        </authorList>
    </citation>
    <scope>NUCLEOTIDE SEQUENCE [LARGE SCALE GENOMIC DNA]</scope>
    <source>
        <strain evidence="1 2">CGMCC 1.12145</strain>
    </source>
</reference>
<protein>
    <submittedName>
        <fullName evidence="1">Uncharacterized protein</fullName>
    </submittedName>
</protein>
<sequence length="318" mass="35866">METIAVTVPLAARYQNEFINIEKTSCTIALPLEPGSHTAVSDPVRIGSLSLLNNPGITAQLQVSYEYDKDRNILTLYGTTYVSEQSTRLKTYLEGTDEYCLQQMDGCYTGKNREQDYNAQWNYTSPLTPGLEEHFKEIIRDVNHIVFRAAKTVEGLTIRVKTPPPQLTQTAYKNLLLVYKNGIFQGLYDPEKHYDDNFTFKSIQSVWGGTVHFYYGENFANVIGSTPDPKIGGNSWLGLWRNQFGNPTICTSYQYGGFQCNNYLVGGHIILGKKASVVPRGSDSVYIMPICNAHNNNDNVYMAALQYLDGIWLKNYLN</sequence>
<accession>A0A1K1RY54</accession>
<dbReference type="RefSeq" id="WP_072319398.1">
    <property type="nucleotide sequence ID" value="NZ_FPJE01000041.1"/>
</dbReference>
<dbReference type="EMBL" id="FPJE01000041">
    <property type="protein sequence ID" value="SFW76974.1"/>
    <property type="molecule type" value="Genomic_DNA"/>
</dbReference>
<evidence type="ECO:0000313" key="2">
    <source>
        <dbReference type="Proteomes" id="UP000182248"/>
    </source>
</evidence>
<dbReference type="Proteomes" id="UP000182248">
    <property type="component" value="Unassembled WGS sequence"/>
</dbReference>
<name>A0A1K1RY54_9FLAO</name>
<gene>
    <name evidence="1" type="ORF">SAMN02927921_04180</name>
</gene>
<keyword evidence="2" id="KW-1185">Reference proteome</keyword>
<organism evidence="1 2">
    <name type="scientific">Sinomicrobium oceani</name>
    <dbReference type="NCBI Taxonomy" id="1150368"/>
    <lineage>
        <taxon>Bacteria</taxon>
        <taxon>Pseudomonadati</taxon>
        <taxon>Bacteroidota</taxon>
        <taxon>Flavobacteriia</taxon>
        <taxon>Flavobacteriales</taxon>
        <taxon>Flavobacteriaceae</taxon>
        <taxon>Sinomicrobium</taxon>
    </lineage>
</organism>
<evidence type="ECO:0000313" key="1">
    <source>
        <dbReference type="EMBL" id="SFW76974.1"/>
    </source>
</evidence>
<proteinExistence type="predicted"/>
<dbReference type="OrthoDB" id="1230907at2"/>